<evidence type="ECO:0000256" key="1">
    <source>
        <dbReference type="ARBA" id="ARBA00004225"/>
    </source>
</evidence>
<evidence type="ECO:0000313" key="6">
    <source>
        <dbReference type="EnsemblMetazoa" id="PPAI004895-PA"/>
    </source>
</evidence>
<keyword evidence="4" id="KW-0496">Mitochondrion</keyword>
<reference evidence="6" key="1">
    <citation type="submission" date="2022-08" db="UniProtKB">
        <authorList>
            <consortium name="EnsemblMetazoa"/>
        </authorList>
    </citation>
    <scope>IDENTIFICATION</scope>
    <source>
        <strain evidence="6">Israel</strain>
    </source>
</reference>
<keyword evidence="7" id="KW-1185">Reference proteome</keyword>
<evidence type="ECO:0000256" key="2">
    <source>
        <dbReference type="ARBA" id="ARBA00022692"/>
    </source>
</evidence>
<dbReference type="PANTHER" id="PTHR16296:SF2">
    <property type="entry name" value="TRANSMEMBRANE PROTEIN 126A"/>
    <property type="match status" value="1"/>
</dbReference>
<proteinExistence type="predicted"/>
<keyword evidence="3" id="KW-1133">Transmembrane helix</keyword>
<organism evidence="6 7">
    <name type="scientific">Phlebotomus papatasi</name>
    <name type="common">Sandfly</name>
    <dbReference type="NCBI Taxonomy" id="29031"/>
    <lineage>
        <taxon>Eukaryota</taxon>
        <taxon>Metazoa</taxon>
        <taxon>Ecdysozoa</taxon>
        <taxon>Arthropoda</taxon>
        <taxon>Hexapoda</taxon>
        <taxon>Insecta</taxon>
        <taxon>Pterygota</taxon>
        <taxon>Neoptera</taxon>
        <taxon>Endopterygota</taxon>
        <taxon>Diptera</taxon>
        <taxon>Nematocera</taxon>
        <taxon>Psychodoidea</taxon>
        <taxon>Psychodidae</taxon>
        <taxon>Phlebotomus</taxon>
        <taxon>Phlebotomus</taxon>
    </lineage>
</organism>
<accession>A0A1B0DAZ8</accession>
<dbReference type="VEuPathDB" id="VectorBase:PPAI004895"/>
<comment type="subcellular location">
    <subcellularLocation>
        <location evidence="1">Mitochondrion membrane</location>
        <topology evidence="1">Multi-pass membrane protein</topology>
    </subcellularLocation>
</comment>
<dbReference type="PANTHER" id="PTHR16296">
    <property type="entry name" value="UNCHARACTERIZED HYPOTHALAMUS PROTEIN HT007"/>
    <property type="match status" value="1"/>
</dbReference>
<evidence type="ECO:0000256" key="3">
    <source>
        <dbReference type="ARBA" id="ARBA00022989"/>
    </source>
</evidence>
<dbReference type="AlphaFoldDB" id="A0A1B0DAZ8"/>
<dbReference type="GO" id="GO:0032981">
    <property type="term" value="P:mitochondrial respiratory chain complex I assembly"/>
    <property type="evidence" value="ECO:0007669"/>
    <property type="project" value="TreeGrafter"/>
</dbReference>
<evidence type="ECO:0000313" key="7">
    <source>
        <dbReference type="Proteomes" id="UP000092462"/>
    </source>
</evidence>
<dbReference type="InterPro" id="IPR009801">
    <property type="entry name" value="TMEM126"/>
</dbReference>
<dbReference type="EMBL" id="AJVK01000553">
    <property type="status" value="NOT_ANNOTATED_CDS"/>
    <property type="molecule type" value="Genomic_DNA"/>
</dbReference>
<dbReference type="EnsemblMetazoa" id="PPAI004895-RA">
    <property type="protein sequence ID" value="PPAI004895-PA"/>
    <property type="gene ID" value="PPAI004895"/>
</dbReference>
<dbReference type="Proteomes" id="UP000092462">
    <property type="component" value="Unassembled WGS sequence"/>
</dbReference>
<protein>
    <submittedName>
        <fullName evidence="6">Uncharacterized protein</fullName>
    </submittedName>
</protein>
<dbReference type="VEuPathDB" id="VectorBase:PPAPM1_007424"/>
<name>A0A1B0DAZ8_PHLPP</name>
<sequence>MDFFVKFKKPLEIREDDELTEDNILKLQYDIISKWKNDSETWFLTKGPPILGILGAVSGIYIHNHYRKKLKLGNFGRATSYLPIVVLPALVAPVVHKVAIQTALLLSNYKCPVCLQVRGGLLQTAVAGIYPAMLAPLACFMYANRHFTYRIPSITQQPREILTLWAKLTRPIAGPLIGIFLANYFAAMYLTNREIQDFHLIMVKLDKSTSLLEERS</sequence>
<evidence type="ECO:0000256" key="4">
    <source>
        <dbReference type="ARBA" id="ARBA00023128"/>
    </source>
</evidence>
<evidence type="ECO:0000256" key="5">
    <source>
        <dbReference type="ARBA" id="ARBA00023136"/>
    </source>
</evidence>
<keyword evidence="2" id="KW-0812">Transmembrane</keyword>
<keyword evidence="5" id="KW-0472">Membrane</keyword>
<dbReference type="Pfam" id="PF07114">
    <property type="entry name" value="TMEM126"/>
    <property type="match status" value="1"/>
</dbReference>
<dbReference type="GO" id="GO:0031966">
    <property type="term" value="C:mitochondrial membrane"/>
    <property type="evidence" value="ECO:0007669"/>
    <property type="project" value="UniProtKB-SubCell"/>
</dbReference>